<proteinExistence type="predicted"/>
<organism evidence="3 4">
    <name type="scientific">Amycolatopsis cihanbeyliensis</name>
    <dbReference type="NCBI Taxonomy" id="1128664"/>
    <lineage>
        <taxon>Bacteria</taxon>
        <taxon>Bacillati</taxon>
        <taxon>Actinomycetota</taxon>
        <taxon>Actinomycetes</taxon>
        <taxon>Pseudonocardiales</taxon>
        <taxon>Pseudonocardiaceae</taxon>
        <taxon>Amycolatopsis</taxon>
    </lineage>
</organism>
<evidence type="ECO:0000313" key="4">
    <source>
        <dbReference type="Proteomes" id="UP000320876"/>
    </source>
</evidence>
<dbReference type="SMART" id="SM00255">
    <property type="entry name" value="TIR"/>
    <property type="match status" value="1"/>
</dbReference>
<dbReference type="AlphaFoldDB" id="A0A542DI68"/>
<reference evidence="3 4" key="1">
    <citation type="submission" date="2019-06" db="EMBL/GenBank/DDBJ databases">
        <title>Sequencing the genomes of 1000 actinobacteria strains.</title>
        <authorList>
            <person name="Klenk H.-P."/>
        </authorList>
    </citation>
    <scope>NUCLEOTIDE SEQUENCE [LARGE SCALE GENOMIC DNA]</scope>
    <source>
        <strain evidence="3 4">DSM 45679</strain>
    </source>
</reference>
<feature type="domain" description="TIR" evidence="2">
    <location>
        <begin position="7"/>
        <end position="183"/>
    </location>
</feature>
<dbReference type="Proteomes" id="UP000320876">
    <property type="component" value="Unassembled WGS sequence"/>
</dbReference>
<feature type="region of interest" description="Disordered" evidence="1">
    <location>
        <begin position="317"/>
        <end position="347"/>
    </location>
</feature>
<keyword evidence="4" id="KW-1185">Reference proteome</keyword>
<protein>
    <submittedName>
        <fullName evidence="3">TIR domain-containing protein</fullName>
    </submittedName>
</protein>
<gene>
    <name evidence="3" type="ORF">FB471_2537</name>
</gene>
<dbReference type="GO" id="GO:0007165">
    <property type="term" value="P:signal transduction"/>
    <property type="evidence" value="ECO:0007669"/>
    <property type="project" value="InterPro"/>
</dbReference>
<name>A0A542DI68_AMYCI</name>
<sequence>MTGSELEYDICLSFATEQRAYVDEVARLLRAEDVRVFYDSFETVPLWGADLTEYFERIYRQRSRYCVLFLSADYVAKAWTNLERRAALARAFADGGDYLLPVRCDDTSVPGVLETLGYVDARRTAPGQLLELILGKLRAASRGAARSSSATVLAVRPEGDTAGRSGGTPTELRAVVDTALAHARISPAEIWEAGWGDCVLTSLPAGTANATTVLTTLVPAVLSAFEGGAGRVRVGVDRAKLSPDGFVPLEEELDGLLRLMTSTAVGEVLTTAARADGVVVASEQVFDEAVRCGSAEIVPSAWRKVPGEVSAWVHVPGYPRPPVTPEPEDGGPRPAEPGTPSAAFYGDTVIGQVGNGTVHMRDRQ</sequence>
<dbReference type="OrthoDB" id="3838036at2"/>
<evidence type="ECO:0000313" key="3">
    <source>
        <dbReference type="EMBL" id="TQJ02792.1"/>
    </source>
</evidence>
<dbReference type="Pfam" id="PF13676">
    <property type="entry name" value="TIR_2"/>
    <property type="match status" value="1"/>
</dbReference>
<dbReference type="Gene3D" id="3.40.50.10140">
    <property type="entry name" value="Toll/interleukin-1 receptor homology (TIR) domain"/>
    <property type="match status" value="1"/>
</dbReference>
<evidence type="ECO:0000259" key="2">
    <source>
        <dbReference type="SMART" id="SM00255"/>
    </source>
</evidence>
<dbReference type="InterPro" id="IPR035897">
    <property type="entry name" value="Toll_tir_struct_dom_sf"/>
</dbReference>
<dbReference type="InterPro" id="IPR000157">
    <property type="entry name" value="TIR_dom"/>
</dbReference>
<evidence type="ECO:0000256" key="1">
    <source>
        <dbReference type="SAM" id="MobiDB-lite"/>
    </source>
</evidence>
<accession>A0A542DI68</accession>
<dbReference type="EMBL" id="VFML01000001">
    <property type="protein sequence ID" value="TQJ02792.1"/>
    <property type="molecule type" value="Genomic_DNA"/>
</dbReference>
<dbReference type="SUPFAM" id="SSF52200">
    <property type="entry name" value="Toll/Interleukin receptor TIR domain"/>
    <property type="match status" value="1"/>
</dbReference>
<dbReference type="RefSeq" id="WP_141998054.1">
    <property type="nucleotide sequence ID" value="NZ_VFML01000001.1"/>
</dbReference>
<comment type="caution">
    <text evidence="3">The sequence shown here is derived from an EMBL/GenBank/DDBJ whole genome shotgun (WGS) entry which is preliminary data.</text>
</comment>